<protein>
    <submittedName>
        <fullName evidence="9">Metal transporter</fullName>
    </submittedName>
</protein>
<evidence type="ECO:0000259" key="8">
    <source>
        <dbReference type="Pfam" id="PF25975"/>
    </source>
</evidence>
<feature type="domain" description="CusB-like beta-barrel" evidence="7">
    <location>
        <begin position="254"/>
        <end position="330"/>
    </location>
</feature>
<dbReference type="Gene3D" id="2.40.420.20">
    <property type="match status" value="1"/>
</dbReference>
<dbReference type="InterPro" id="IPR006143">
    <property type="entry name" value="RND_pump_MFP"/>
</dbReference>
<evidence type="ECO:0000259" key="7">
    <source>
        <dbReference type="Pfam" id="PF25954"/>
    </source>
</evidence>
<dbReference type="GO" id="GO:0016020">
    <property type="term" value="C:membrane"/>
    <property type="evidence" value="ECO:0007669"/>
    <property type="project" value="InterPro"/>
</dbReference>
<dbReference type="InterPro" id="IPR058790">
    <property type="entry name" value="BSH_CusB"/>
</dbReference>
<feature type="domain" description="Heavy metal binding" evidence="4">
    <location>
        <begin position="53"/>
        <end position="78"/>
    </location>
</feature>
<reference evidence="10" key="1">
    <citation type="submission" date="2015-07" db="EMBL/GenBank/DDBJ databases">
        <title>Genome sequencing of Sunxiuqinia dokdonensis strain SK.</title>
        <authorList>
            <person name="Ahn S."/>
            <person name="Kim B.-C."/>
        </authorList>
    </citation>
    <scope>NUCLEOTIDE SEQUENCE [LARGE SCALE GENOMIC DNA]</scope>
    <source>
        <strain evidence="10">SK</strain>
    </source>
</reference>
<dbReference type="InterPro" id="IPR051909">
    <property type="entry name" value="MFP_Cation_Efflux"/>
</dbReference>
<evidence type="ECO:0000313" key="10">
    <source>
        <dbReference type="Proteomes" id="UP000036958"/>
    </source>
</evidence>
<dbReference type="GO" id="GO:0030288">
    <property type="term" value="C:outer membrane-bounded periplasmic space"/>
    <property type="evidence" value="ECO:0007669"/>
    <property type="project" value="TreeGrafter"/>
</dbReference>
<dbReference type="PANTHER" id="PTHR30097">
    <property type="entry name" value="CATION EFFLUX SYSTEM PROTEIN CUSB"/>
    <property type="match status" value="1"/>
</dbReference>
<dbReference type="InterPro" id="IPR058791">
    <property type="entry name" value="3HB_CusB"/>
</dbReference>
<dbReference type="PANTHER" id="PTHR30097:SF15">
    <property type="entry name" value="CATION EFFLUX SYSTEM PROTEIN CUSB"/>
    <property type="match status" value="1"/>
</dbReference>
<evidence type="ECO:0000256" key="1">
    <source>
        <dbReference type="ARBA" id="ARBA00009477"/>
    </source>
</evidence>
<dbReference type="GO" id="GO:0046914">
    <property type="term" value="F:transition metal ion binding"/>
    <property type="evidence" value="ECO:0007669"/>
    <property type="project" value="TreeGrafter"/>
</dbReference>
<dbReference type="Pfam" id="PF11827">
    <property type="entry name" value="DUF3347"/>
    <property type="match status" value="1"/>
</dbReference>
<dbReference type="InterPro" id="IPR058649">
    <property type="entry name" value="CzcB_C"/>
</dbReference>
<evidence type="ECO:0000259" key="5">
    <source>
        <dbReference type="Pfam" id="PF25869"/>
    </source>
</evidence>
<dbReference type="Proteomes" id="UP000036958">
    <property type="component" value="Unassembled WGS sequence"/>
</dbReference>
<organism evidence="9 10">
    <name type="scientific">Sunxiuqinia dokdonensis</name>
    <dbReference type="NCBI Taxonomy" id="1409788"/>
    <lineage>
        <taxon>Bacteria</taxon>
        <taxon>Pseudomonadati</taxon>
        <taxon>Bacteroidota</taxon>
        <taxon>Bacteroidia</taxon>
        <taxon>Marinilabiliales</taxon>
        <taxon>Prolixibacteraceae</taxon>
        <taxon>Sunxiuqinia</taxon>
    </lineage>
</organism>
<dbReference type="EMBL" id="LGIA01000182">
    <property type="protein sequence ID" value="KOH43558.1"/>
    <property type="molecule type" value="Genomic_DNA"/>
</dbReference>
<dbReference type="Pfam" id="PF25954">
    <property type="entry name" value="Beta-barrel_RND_2"/>
    <property type="match status" value="1"/>
</dbReference>
<feature type="domain" description="CzcB-like C-terminal circularly permuted SH3-like" evidence="8">
    <location>
        <begin position="339"/>
        <end position="402"/>
    </location>
</feature>
<proteinExistence type="inferred from homology"/>
<evidence type="ECO:0000259" key="4">
    <source>
        <dbReference type="Pfam" id="PF19335"/>
    </source>
</evidence>
<dbReference type="FunFam" id="2.40.30.170:FF:000010">
    <property type="entry name" value="Efflux RND transporter periplasmic adaptor subunit"/>
    <property type="match status" value="1"/>
</dbReference>
<dbReference type="Gene3D" id="2.40.30.170">
    <property type="match status" value="1"/>
</dbReference>
<evidence type="ECO:0000256" key="2">
    <source>
        <dbReference type="ARBA" id="ARBA00022448"/>
    </source>
</evidence>
<name>A0A0L8V5B2_9BACT</name>
<dbReference type="Pfam" id="PF25869">
    <property type="entry name" value="3HB_CusB"/>
    <property type="match status" value="1"/>
</dbReference>
<dbReference type="PATRIC" id="fig|1409788.3.peg.3727"/>
<evidence type="ECO:0000259" key="6">
    <source>
        <dbReference type="Pfam" id="PF25919"/>
    </source>
</evidence>
<gene>
    <name evidence="9" type="ORF">NC99_36420</name>
</gene>
<feature type="domain" description="CusB-like barrel-sandwich hybrid" evidence="6">
    <location>
        <begin position="139"/>
        <end position="250"/>
    </location>
</feature>
<evidence type="ECO:0000259" key="3">
    <source>
        <dbReference type="Pfam" id="PF11827"/>
    </source>
</evidence>
<feature type="domain" description="CusB-like three alpha-helical bundle" evidence="5">
    <location>
        <begin position="167"/>
        <end position="214"/>
    </location>
</feature>
<dbReference type="InterPro" id="IPR021782">
    <property type="entry name" value="DUF3347"/>
</dbReference>
<comment type="caution">
    <text evidence="9">The sequence shown here is derived from an EMBL/GenBank/DDBJ whole genome shotgun (WGS) entry which is preliminary data.</text>
</comment>
<dbReference type="GO" id="GO:0015679">
    <property type="term" value="P:plasma membrane copper ion transport"/>
    <property type="evidence" value="ECO:0007669"/>
    <property type="project" value="TreeGrafter"/>
</dbReference>
<keyword evidence="10" id="KW-1185">Reference proteome</keyword>
<dbReference type="RefSeq" id="WP_204375038.1">
    <property type="nucleotide sequence ID" value="NZ_LGIA01000182.1"/>
</dbReference>
<dbReference type="AlphaFoldDB" id="A0A0L8V5B2"/>
<sequence length="598" mass="66260">MMKTTNKKTILTVLVTLLAGVLLGWLIFGGSGSEVGHEGHDHETETSGESETWTCSMHPQIRQEEPGDCPICGMDLIPMESDEEGEQDPMAIRMSATAMQLANVSTAIVGTLEPVKSVQLSGKVQADERLVFSQSSHIPGRLEKLMVNFTGEFVRKGQPLAAVYSPELVTAQEELFEAQKIKETQPQLFRAAKEKLKNWKLSDSQVEALLASRTSKEEFEVYAEGSGYVMEKKVKLGDYIGRGEAIYEIADLSRVWVLFDVYESDLAWIDRGDRVNFTVASLPGETFEGTISWLDPVIDPQTRVAKARVEFNNVGLKLKPEMFVSGTVEAELTADPEAVVVPKTAVMWTGERSLVYVKTTTEQGVNFRMREVTLGPSLGESFVVRSGLEQGEEIAVNGTFSIDAAAQLAGKPSMMSPEGGAVMTGHNHGGTEMGTATMEEEQSPVEPVETDPAFKQQLTNVYEKYLVMKDAFVDSEAHPVMVAAQDVEKSLKQVDMGLLKGDAHMDWMEQLKTLERTISAISKSMDLDAQRTEFAEFNLAFYKSLKMFGLKDKTTYYQYCPMAIEDKGAYWFSATDEIRNPYFGDEMLTCGETKETLK</sequence>
<dbReference type="NCBIfam" id="TIGR01730">
    <property type="entry name" value="RND_mfp"/>
    <property type="match status" value="1"/>
</dbReference>
<dbReference type="GO" id="GO:0022857">
    <property type="term" value="F:transmembrane transporter activity"/>
    <property type="evidence" value="ECO:0007669"/>
    <property type="project" value="InterPro"/>
</dbReference>
<keyword evidence="2" id="KW-0813">Transport</keyword>
<dbReference type="GO" id="GO:0060003">
    <property type="term" value="P:copper ion export"/>
    <property type="evidence" value="ECO:0007669"/>
    <property type="project" value="TreeGrafter"/>
</dbReference>
<dbReference type="Pfam" id="PF25919">
    <property type="entry name" value="BSH_CusB"/>
    <property type="match status" value="1"/>
</dbReference>
<accession>A0A0L8V5B2</accession>
<dbReference type="SUPFAM" id="SSF111369">
    <property type="entry name" value="HlyD-like secretion proteins"/>
    <property type="match status" value="1"/>
</dbReference>
<dbReference type="Pfam" id="PF19335">
    <property type="entry name" value="HMBD"/>
    <property type="match status" value="1"/>
</dbReference>
<dbReference type="InterPro" id="IPR058792">
    <property type="entry name" value="Beta-barrel_RND_2"/>
</dbReference>
<dbReference type="STRING" id="1409788.NC99_36420"/>
<evidence type="ECO:0000313" key="9">
    <source>
        <dbReference type="EMBL" id="KOH43558.1"/>
    </source>
</evidence>
<feature type="domain" description="DUF3347" evidence="3">
    <location>
        <begin position="461"/>
        <end position="552"/>
    </location>
</feature>
<dbReference type="InterPro" id="IPR045800">
    <property type="entry name" value="HMBD"/>
</dbReference>
<dbReference type="Pfam" id="PF25975">
    <property type="entry name" value="CzcB_C"/>
    <property type="match status" value="1"/>
</dbReference>
<comment type="similarity">
    <text evidence="1">Belongs to the membrane fusion protein (MFP) (TC 8.A.1) family.</text>
</comment>